<protein>
    <recommendedName>
        <fullName evidence="6">transketolase</fullName>
        <ecNumber evidence="6">2.2.1.1</ecNumber>
    </recommendedName>
</protein>
<sequence length="426" mass="46193">MKQGTAGVHGAPLGHADLANVKRKAGFAEAEFFNIPKDVAEVFSAAGKRGDSGKAEWDAMLERYSQAYPELASEFKRRQSGALPEGWKDQLPRWTPDDKALATRQSSQQILNKICEFIPEMVGGSADLTPSNLTKFRGALDFQSSTPEGRYIRFGVREHAMAAICNGLYAYGGLLPFCATFLNFTGYALGAMRVSALSEFGVVYIATHDSIGLGEDGPTHQPVEALLNFRATPNTITIRPADSNECSGAYMVALERRHTPSVIACSRQGCANLVGSTPEKVYLGAYSLFQSESPPQLVLVGSGSEVQLLIEAAKSLSDIPHNIISMPCWELFDAQPQSYRMSIFPPGVPVLSCEALTTEGWCKYAHYSIGMTTFGASGPAKDVQKKFGFTVENVVEKARLLLSHYADKPVPCLIDRPDLPVSSLAH</sequence>
<evidence type="ECO:0000256" key="3">
    <source>
        <dbReference type="ARBA" id="ARBA00001964"/>
    </source>
</evidence>
<keyword evidence="10" id="KW-0786">Thiamine pyrophosphate</keyword>
<dbReference type="Gene3D" id="3.40.50.920">
    <property type="match status" value="1"/>
</dbReference>
<dbReference type="PANTHER" id="PTHR43522:SF2">
    <property type="entry name" value="TRANSKETOLASE 1-RELATED"/>
    <property type="match status" value="1"/>
</dbReference>
<evidence type="ECO:0000256" key="2">
    <source>
        <dbReference type="ARBA" id="ARBA00001946"/>
    </source>
</evidence>
<gene>
    <name evidence="13" type="ORF">HERI1096_LOCUS6718</name>
</gene>
<keyword evidence="9" id="KW-0460">Magnesium</keyword>
<dbReference type="SMART" id="SM00861">
    <property type="entry name" value="Transket_pyr"/>
    <property type="match status" value="1"/>
</dbReference>
<comment type="subunit">
    <text evidence="5">Homodimer.</text>
</comment>
<dbReference type="EC" id="2.2.1.1" evidence="6"/>
<dbReference type="FunFam" id="3.40.50.920:FF:000003">
    <property type="entry name" value="Transketolase"/>
    <property type="match status" value="1"/>
</dbReference>
<evidence type="ECO:0000256" key="6">
    <source>
        <dbReference type="ARBA" id="ARBA00013152"/>
    </source>
</evidence>
<evidence type="ECO:0000256" key="5">
    <source>
        <dbReference type="ARBA" id="ARBA00011738"/>
    </source>
</evidence>
<evidence type="ECO:0000256" key="9">
    <source>
        <dbReference type="ARBA" id="ARBA00022842"/>
    </source>
</evidence>
<dbReference type="GO" id="GO:0006098">
    <property type="term" value="P:pentose-phosphate shunt"/>
    <property type="evidence" value="ECO:0007669"/>
    <property type="project" value="TreeGrafter"/>
</dbReference>
<dbReference type="Pfam" id="PF02779">
    <property type="entry name" value="Transket_pyr"/>
    <property type="match status" value="1"/>
</dbReference>
<dbReference type="Pfam" id="PF22613">
    <property type="entry name" value="Transketolase_C_1"/>
    <property type="match status" value="1"/>
</dbReference>
<comment type="cofactor">
    <cofactor evidence="1">
        <name>Co(2+)</name>
        <dbReference type="ChEBI" id="CHEBI:48828"/>
    </cofactor>
</comment>
<proteinExistence type="inferred from homology"/>
<dbReference type="Pfam" id="PF00456">
    <property type="entry name" value="Transketolase_N"/>
    <property type="match status" value="1"/>
</dbReference>
<dbReference type="CDD" id="cd07033">
    <property type="entry name" value="TPP_PYR_DXS_TK_like"/>
    <property type="match status" value="1"/>
</dbReference>
<comment type="cofactor">
    <cofactor evidence="3">
        <name>thiamine diphosphate</name>
        <dbReference type="ChEBI" id="CHEBI:58937"/>
    </cofactor>
</comment>
<evidence type="ECO:0000256" key="11">
    <source>
        <dbReference type="ARBA" id="ARBA00049473"/>
    </source>
</evidence>
<evidence type="ECO:0000256" key="8">
    <source>
        <dbReference type="ARBA" id="ARBA00022723"/>
    </source>
</evidence>
<dbReference type="GO" id="GO:0005634">
    <property type="term" value="C:nucleus"/>
    <property type="evidence" value="ECO:0007669"/>
    <property type="project" value="TreeGrafter"/>
</dbReference>
<reference evidence="13" key="1">
    <citation type="submission" date="2021-01" db="EMBL/GenBank/DDBJ databases">
        <authorList>
            <person name="Corre E."/>
            <person name="Pelletier E."/>
            <person name="Niang G."/>
            <person name="Scheremetjew M."/>
            <person name="Finn R."/>
            <person name="Kale V."/>
            <person name="Holt S."/>
            <person name="Cochrane G."/>
            <person name="Meng A."/>
            <person name="Brown T."/>
            <person name="Cohen L."/>
        </authorList>
    </citation>
    <scope>NUCLEOTIDE SEQUENCE</scope>
    <source>
        <strain evidence="13">CCMP281</strain>
    </source>
</reference>
<feature type="domain" description="Transketolase-like pyrimidine-binding" evidence="12">
    <location>
        <begin position="101"/>
        <end position="273"/>
    </location>
</feature>
<accession>A0A7S3AIK0</accession>
<dbReference type="FunFam" id="3.40.50.970:FF:000003">
    <property type="entry name" value="Transketolase"/>
    <property type="match status" value="1"/>
</dbReference>
<dbReference type="InterPro" id="IPR005474">
    <property type="entry name" value="Transketolase_N"/>
</dbReference>
<dbReference type="InterPro" id="IPR009014">
    <property type="entry name" value="Transketo_C/PFOR_II"/>
</dbReference>
<keyword evidence="7" id="KW-0808">Transferase</keyword>
<dbReference type="AlphaFoldDB" id="A0A7S3AIK0"/>
<dbReference type="InterPro" id="IPR029061">
    <property type="entry name" value="THDP-binding"/>
</dbReference>
<evidence type="ECO:0000256" key="7">
    <source>
        <dbReference type="ARBA" id="ARBA00022679"/>
    </source>
</evidence>
<dbReference type="EMBL" id="HBHX01012072">
    <property type="protein sequence ID" value="CAE0106060.1"/>
    <property type="molecule type" value="Transcribed_RNA"/>
</dbReference>
<dbReference type="SUPFAM" id="SSF52518">
    <property type="entry name" value="Thiamin diphosphate-binding fold (THDP-binding)"/>
    <property type="match status" value="2"/>
</dbReference>
<comment type="cofactor">
    <cofactor evidence="2">
        <name>Mg(2+)</name>
        <dbReference type="ChEBI" id="CHEBI:18420"/>
    </cofactor>
</comment>
<dbReference type="PANTHER" id="PTHR43522">
    <property type="entry name" value="TRANSKETOLASE"/>
    <property type="match status" value="1"/>
</dbReference>
<dbReference type="GO" id="GO:0004802">
    <property type="term" value="F:transketolase activity"/>
    <property type="evidence" value="ECO:0007669"/>
    <property type="project" value="UniProtKB-EC"/>
</dbReference>
<evidence type="ECO:0000256" key="1">
    <source>
        <dbReference type="ARBA" id="ARBA00001941"/>
    </source>
</evidence>
<evidence type="ECO:0000256" key="4">
    <source>
        <dbReference type="ARBA" id="ARBA00007131"/>
    </source>
</evidence>
<dbReference type="SUPFAM" id="SSF52922">
    <property type="entry name" value="TK C-terminal domain-like"/>
    <property type="match status" value="1"/>
</dbReference>
<name>A0A7S3AIK0_9EUKA</name>
<organism evidence="13">
    <name type="scientific">Haptolina ericina</name>
    <dbReference type="NCBI Taxonomy" id="156174"/>
    <lineage>
        <taxon>Eukaryota</taxon>
        <taxon>Haptista</taxon>
        <taxon>Haptophyta</taxon>
        <taxon>Prymnesiophyceae</taxon>
        <taxon>Prymnesiales</taxon>
        <taxon>Prymnesiaceae</taxon>
        <taxon>Haptolina</taxon>
    </lineage>
</organism>
<dbReference type="Gene3D" id="3.40.50.970">
    <property type="match status" value="2"/>
</dbReference>
<dbReference type="InterPro" id="IPR055152">
    <property type="entry name" value="Transketolase-like_C_2"/>
</dbReference>
<comment type="similarity">
    <text evidence="4">Belongs to the transketolase family.</text>
</comment>
<keyword evidence="8" id="KW-0479">Metal-binding</keyword>
<dbReference type="InterPro" id="IPR033247">
    <property type="entry name" value="Transketolase_fam"/>
</dbReference>
<dbReference type="InterPro" id="IPR005475">
    <property type="entry name" value="Transketolase-like_Pyr-bd"/>
</dbReference>
<evidence type="ECO:0000256" key="10">
    <source>
        <dbReference type="ARBA" id="ARBA00023052"/>
    </source>
</evidence>
<evidence type="ECO:0000259" key="12">
    <source>
        <dbReference type="SMART" id="SM00861"/>
    </source>
</evidence>
<comment type="catalytic activity">
    <reaction evidence="11">
        <text>D-sedoheptulose 7-phosphate + D-glyceraldehyde 3-phosphate = aldehydo-D-ribose 5-phosphate + D-xylulose 5-phosphate</text>
        <dbReference type="Rhea" id="RHEA:10508"/>
        <dbReference type="ChEBI" id="CHEBI:57483"/>
        <dbReference type="ChEBI" id="CHEBI:57737"/>
        <dbReference type="ChEBI" id="CHEBI:58273"/>
        <dbReference type="ChEBI" id="CHEBI:59776"/>
        <dbReference type="EC" id="2.2.1.1"/>
    </reaction>
</comment>
<dbReference type="GO" id="GO:0005829">
    <property type="term" value="C:cytosol"/>
    <property type="evidence" value="ECO:0007669"/>
    <property type="project" value="TreeGrafter"/>
</dbReference>
<dbReference type="GO" id="GO:0046872">
    <property type="term" value="F:metal ion binding"/>
    <property type="evidence" value="ECO:0007669"/>
    <property type="project" value="UniProtKB-KW"/>
</dbReference>
<evidence type="ECO:0000313" key="13">
    <source>
        <dbReference type="EMBL" id="CAE0106060.1"/>
    </source>
</evidence>